<reference evidence="1 2" key="1">
    <citation type="submission" date="2015-11" db="EMBL/GenBank/DDBJ databases">
        <title>Genomes and virulence difference between two physiological races of Phytophthora nicotianae.</title>
        <authorList>
            <person name="Liu H."/>
            <person name="Ma X."/>
            <person name="Yu H."/>
            <person name="Fang D."/>
            <person name="Li Y."/>
            <person name="Wang X."/>
            <person name="Wang W."/>
            <person name="Dong Y."/>
            <person name="Xiao B."/>
        </authorList>
    </citation>
    <scope>NUCLEOTIDE SEQUENCE [LARGE SCALE GENOMIC DNA]</scope>
    <source>
        <strain evidence="2">race 1</strain>
    </source>
</reference>
<accession>A0A0W8CZ80</accession>
<dbReference type="AlphaFoldDB" id="A0A0W8CZ80"/>
<evidence type="ECO:0000313" key="2">
    <source>
        <dbReference type="Proteomes" id="UP000054636"/>
    </source>
</evidence>
<proteinExistence type="predicted"/>
<organism evidence="1 2">
    <name type="scientific">Phytophthora nicotianae</name>
    <name type="common">Potato buckeye rot agent</name>
    <name type="synonym">Phytophthora parasitica</name>
    <dbReference type="NCBI Taxonomy" id="4792"/>
    <lineage>
        <taxon>Eukaryota</taxon>
        <taxon>Sar</taxon>
        <taxon>Stramenopiles</taxon>
        <taxon>Oomycota</taxon>
        <taxon>Peronosporomycetes</taxon>
        <taxon>Peronosporales</taxon>
        <taxon>Peronosporaceae</taxon>
        <taxon>Phytophthora</taxon>
    </lineage>
</organism>
<gene>
    <name evidence="1" type="ORF">AM588_10002173</name>
</gene>
<dbReference type="EMBL" id="LNFP01000827">
    <property type="protein sequence ID" value="KUF89304.1"/>
    <property type="molecule type" value="Genomic_DNA"/>
</dbReference>
<dbReference type="Proteomes" id="UP000054636">
    <property type="component" value="Unassembled WGS sequence"/>
</dbReference>
<evidence type="ECO:0000313" key="1">
    <source>
        <dbReference type="EMBL" id="KUF89304.1"/>
    </source>
</evidence>
<sequence length="170" mass="16663">MSRDDHCRRCHHPPGAAERTQGVVVTGVTKHSINYSLVVNQSTVSVQSGGSITLRGGDDNRFNTAGSDVTIAAGDGVHQNRGRGGTVAISGGDGLGIQNFDKSVTGGAVKLTGGMSKVGTGGNIDVAGGVGATTGGSINLASGTSSASTSGSVTIKTAGVITKAIPGESL</sequence>
<comment type="caution">
    <text evidence="1">The sequence shown here is derived from an EMBL/GenBank/DDBJ whole genome shotgun (WGS) entry which is preliminary data.</text>
</comment>
<name>A0A0W8CZ80_PHYNI</name>
<protein>
    <submittedName>
        <fullName evidence="1">Ankyrin repeat domain-containing protein 1</fullName>
    </submittedName>
</protein>